<dbReference type="EMBL" id="MK072503">
    <property type="protein sequence ID" value="AYV86376.1"/>
    <property type="molecule type" value="Genomic_DNA"/>
</dbReference>
<gene>
    <name evidence="2" type="ORF">Solumvirus6_11</name>
</gene>
<sequence length="191" mass="21119">MATASAATTTSPTTTPPTTTPSTTTPSTTTPIPETTNKVEDSSIEQVIEEYKCLSLIEAKHTYNVSSKSAVIKNAWSTAISRWWYGESHLSLLTYLEGLIERSGKVIENIKNDTLGASSQVKKDDKSDKKDDKSDKKDDIIKYNKDDLKNAMSGSLMGLNNLKENYETLPVFQERMLKVIIGIGNLIHKCQ</sequence>
<proteinExistence type="predicted"/>
<reference evidence="2" key="1">
    <citation type="submission" date="2018-10" db="EMBL/GenBank/DDBJ databases">
        <title>Hidden diversity of soil giant viruses.</title>
        <authorList>
            <person name="Schulz F."/>
            <person name="Alteio L."/>
            <person name="Goudeau D."/>
            <person name="Ryan E.M."/>
            <person name="Malmstrom R.R."/>
            <person name="Blanchard J."/>
            <person name="Woyke T."/>
        </authorList>
    </citation>
    <scope>NUCLEOTIDE SEQUENCE</scope>
    <source>
        <strain evidence="2">SMV1</strain>
    </source>
</reference>
<feature type="compositionally biased region" description="Low complexity" evidence="1">
    <location>
        <begin position="1"/>
        <end position="13"/>
    </location>
</feature>
<protein>
    <submittedName>
        <fullName evidence="2">Uncharacterized protein</fullName>
    </submittedName>
</protein>
<feature type="compositionally biased region" description="Basic and acidic residues" evidence="1">
    <location>
        <begin position="121"/>
        <end position="136"/>
    </location>
</feature>
<feature type="compositionally biased region" description="Low complexity" evidence="1">
    <location>
        <begin position="20"/>
        <end position="36"/>
    </location>
</feature>
<feature type="region of interest" description="Disordered" evidence="1">
    <location>
        <begin position="117"/>
        <end position="136"/>
    </location>
</feature>
<evidence type="ECO:0000313" key="2">
    <source>
        <dbReference type="EMBL" id="AYV86376.1"/>
    </source>
</evidence>
<accession>A0A3G5AGM2</accession>
<evidence type="ECO:0000256" key="1">
    <source>
        <dbReference type="SAM" id="MobiDB-lite"/>
    </source>
</evidence>
<name>A0A3G5AGM2_9VIRU</name>
<feature type="region of interest" description="Disordered" evidence="1">
    <location>
        <begin position="1"/>
        <end position="42"/>
    </location>
</feature>
<organism evidence="2">
    <name type="scientific">Solumvirus sp</name>
    <dbReference type="NCBI Taxonomy" id="2487773"/>
    <lineage>
        <taxon>Viruses</taxon>
        <taxon>Pithoviruses</taxon>
    </lineage>
</organism>